<dbReference type="EMBL" id="JBFTWV010000043">
    <property type="protein sequence ID" value="KAL2794629.1"/>
    <property type="molecule type" value="Genomic_DNA"/>
</dbReference>
<accession>A0ABR4G6J0</accession>
<reference evidence="1 2" key="1">
    <citation type="submission" date="2024-07" db="EMBL/GenBank/DDBJ databases">
        <title>Section-level genome sequencing and comparative genomics of Aspergillus sections Usti and Cavernicolus.</title>
        <authorList>
            <consortium name="Lawrence Berkeley National Laboratory"/>
            <person name="Nybo J.L."/>
            <person name="Vesth T.C."/>
            <person name="Theobald S."/>
            <person name="Frisvad J.C."/>
            <person name="Larsen T.O."/>
            <person name="Kjaerboelling I."/>
            <person name="Rothschild-Mancinelli K."/>
            <person name="Lyhne E.K."/>
            <person name="Kogle M.E."/>
            <person name="Barry K."/>
            <person name="Clum A."/>
            <person name="Na H."/>
            <person name="Ledsgaard L."/>
            <person name="Lin J."/>
            <person name="Lipzen A."/>
            <person name="Kuo A."/>
            <person name="Riley R."/>
            <person name="Mondo S."/>
            <person name="Labutti K."/>
            <person name="Haridas S."/>
            <person name="Pangalinan J."/>
            <person name="Salamov A.A."/>
            <person name="Simmons B.A."/>
            <person name="Magnuson J.K."/>
            <person name="Chen J."/>
            <person name="Drula E."/>
            <person name="Henrissat B."/>
            <person name="Wiebenga A."/>
            <person name="Lubbers R.J."/>
            <person name="Gomes A.C."/>
            <person name="Makela M.R."/>
            <person name="Stajich J."/>
            <person name="Grigoriev I.V."/>
            <person name="Mortensen U.H."/>
            <person name="De Vries R.P."/>
            <person name="Baker S.E."/>
            <person name="Andersen M.R."/>
        </authorList>
    </citation>
    <scope>NUCLEOTIDE SEQUENCE [LARGE SCALE GENOMIC DNA]</scope>
    <source>
        <strain evidence="1 2">CBS 209.92</strain>
    </source>
</reference>
<keyword evidence="2" id="KW-1185">Reference proteome</keyword>
<gene>
    <name evidence="1" type="ORF">BJX66DRAFT_325256</name>
</gene>
<name>A0ABR4G6J0_9EURO</name>
<comment type="caution">
    <text evidence="1">The sequence shown here is derived from an EMBL/GenBank/DDBJ whole genome shotgun (WGS) entry which is preliminary data.</text>
</comment>
<evidence type="ECO:0008006" key="3">
    <source>
        <dbReference type="Google" id="ProtNLM"/>
    </source>
</evidence>
<proteinExistence type="predicted"/>
<sequence>MSSQTKSTCHPVLITSLTHRTIAADCTSHEIETQNVGSCTCGGGDTECKQPPCDATQSASGCPFTTIHTQLLLDDCDGHCTADKNRRCKSCYIWFNALCSCYQNPGSCEKSSNAGSFWIQINHQLLTSNEAIPSILDLQTKHPSLATYGWEFGQSSKISDPNSQALVINSAHSITENQIHMHTCAINNDMLKALTDLSTNLGPAKFNQLTLTQLPGPPGVQVDPVYCRAVQSKNTPVSGQQVSDDINEVMGKECKYYVGAAVMRDTNGYTWDCITADSKSTEYKRFCA</sequence>
<organism evidence="1 2">
    <name type="scientific">Aspergillus keveii</name>
    <dbReference type="NCBI Taxonomy" id="714993"/>
    <lineage>
        <taxon>Eukaryota</taxon>
        <taxon>Fungi</taxon>
        <taxon>Dikarya</taxon>
        <taxon>Ascomycota</taxon>
        <taxon>Pezizomycotina</taxon>
        <taxon>Eurotiomycetes</taxon>
        <taxon>Eurotiomycetidae</taxon>
        <taxon>Eurotiales</taxon>
        <taxon>Aspergillaceae</taxon>
        <taxon>Aspergillus</taxon>
        <taxon>Aspergillus subgen. Nidulantes</taxon>
    </lineage>
</organism>
<evidence type="ECO:0000313" key="1">
    <source>
        <dbReference type="EMBL" id="KAL2794629.1"/>
    </source>
</evidence>
<dbReference type="Proteomes" id="UP001610563">
    <property type="component" value="Unassembled WGS sequence"/>
</dbReference>
<evidence type="ECO:0000313" key="2">
    <source>
        <dbReference type="Proteomes" id="UP001610563"/>
    </source>
</evidence>
<protein>
    <recommendedName>
        <fullName evidence="3">Carbonic anhydrase</fullName>
    </recommendedName>
</protein>